<keyword evidence="2" id="KW-1185">Reference proteome</keyword>
<dbReference type="EMBL" id="JOKJ01000047">
    <property type="protein sequence ID" value="KEQ02619.1"/>
    <property type="molecule type" value="Genomic_DNA"/>
</dbReference>
<evidence type="ECO:0000313" key="2">
    <source>
        <dbReference type="Proteomes" id="UP000052167"/>
    </source>
</evidence>
<dbReference type="Proteomes" id="UP000052167">
    <property type="component" value="Unassembled WGS sequence"/>
</dbReference>
<protein>
    <submittedName>
        <fullName evidence="1">Uncharacterized protein</fullName>
    </submittedName>
</protein>
<sequence length="61" mass="6940">MDLSEAFLEMREKSVAVTIRVRQERSCTRGSTDARTIITLSKSVTAHFSRLDSMIYLRSST</sequence>
<accession>A0A922NY55</accession>
<dbReference type="AlphaFoldDB" id="A0A922NY55"/>
<evidence type="ECO:0000313" key="1">
    <source>
        <dbReference type="EMBL" id="KEQ02619.1"/>
    </source>
</evidence>
<organism evidence="1 2">
    <name type="scientific">Pseudorhizobium pelagicum</name>
    <dbReference type="NCBI Taxonomy" id="1509405"/>
    <lineage>
        <taxon>Bacteria</taxon>
        <taxon>Pseudomonadati</taxon>
        <taxon>Pseudomonadota</taxon>
        <taxon>Alphaproteobacteria</taxon>
        <taxon>Hyphomicrobiales</taxon>
        <taxon>Rhizobiaceae</taxon>
        <taxon>Rhizobium/Agrobacterium group</taxon>
        <taxon>Pseudorhizobium</taxon>
    </lineage>
</organism>
<proteinExistence type="predicted"/>
<gene>
    <name evidence="1" type="ORF">GV68_20445</name>
</gene>
<reference evidence="1 2" key="1">
    <citation type="submission" date="2014-06" db="EMBL/GenBank/DDBJ databases">
        <title>Rhizobium pelagicum/R2-400B4.</title>
        <authorList>
            <person name="Kimes N.E."/>
            <person name="Lopez-Perez M."/>
        </authorList>
    </citation>
    <scope>NUCLEOTIDE SEQUENCE [LARGE SCALE GENOMIC DNA]</scope>
    <source>
        <strain evidence="1 2">R2-400B4</strain>
    </source>
</reference>
<name>A0A922NY55_9HYPH</name>
<comment type="caution">
    <text evidence="1">The sequence shown here is derived from an EMBL/GenBank/DDBJ whole genome shotgun (WGS) entry which is preliminary data.</text>
</comment>